<dbReference type="Proteomes" id="UP000479756">
    <property type="component" value="Unassembled WGS sequence"/>
</dbReference>
<dbReference type="Pfam" id="PF00149">
    <property type="entry name" value="Metallophos"/>
    <property type="match status" value="1"/>
</dbReference>
<evidence type="ECO:0000256" key="2">
    <source>
        <dbReference type="ARBA" id="ARBA00022801"/>
    </source>
</evidence>
<evidence type="ECO:0000259" key="5">
    <source>
        <dbReference type="Pfam" id="PF00149"/>
    </source>
</evidence>
<dbReference type="GO" id="GO:0016787">
    <property type="term" value="F:hydrolase activity"/>
    <property type="evidence" value="ECO:0007669"/>
    <property type="project" value="UniProtKB-KW"/>
</dbReference>
<comment type="similarity">
    <text evidence="4">Belongs to the cyclic nucleotide phosphodiesterase class-III family.</text>
</comment>
<evidence type="ECO:0000256" key="1">
    <source>
        <dbReference type="ARBA" id="ARBA00022723"/>
    </source>
</evidence>
<evidence type="ECO:0000256" key="3">
    <source>
        <dbReference type="ARBA" id="ARBA00023004"/>
    </source>
</evidence>
<dbReference type="PANTHER" id="PTHR42988:SF2">
    <property type="entry name" value="CYCLIC NUCLEOTIDE PHOSPHODIESTERASE CBUA0032-RELATED"/>
    <property type="match status" value="1"/>
</dbReference>
<dbReference type="EMBL" id="JAAGWZ010000002">
    <property type="protein sequence ID" value="NEM91567.1"/>
    <property type="molecule type" value="Genomic_DNA"/>
</dbReference>
<dbReference type="InterPro" id="IPR029052">
    <property type="entry name" value="Metallo-depent_PP-like"/>
</dbReference>
<dbReference type="RefSeq" id="WP_163473355.1">
    <property type="nucleotide sequence ID" value="NZ_JAAGWZ010000002.1"/>
</dbReference>
<organism evidence="6 7">
    <name type="scientific">Galbitalea soli</name>
    <dbReference type="NCBI Taxonomy" id="1268042"/>
    <lineage>
        <taxon>Bacteria</taxon>
        <taxon>Bacillati</taxon>
        <taxon>Actinomycetota</taxon>
        <taxon>Actinomycetes</taxon>
        <taxon>Micrococcales</taxon>
        <taxon>Microbacteriaceae</taxon>
        <taxon>Galbitalea</taxon>
    </lineage>
</organism>
<protein>
    <submittedName>
        <fullName evidence="6">Phosphodiesterase</fullName>
    </submittedName>
</protein>
<comment type="caution">
    <text evidence="6">The sequence shown here is derived from an EMBL/GenBank/DDBJ whole genome shotgun (WGS) entry which is preliminary data.</text>
</comment>
<dbReference type="InterPro" id="IPR050884">
    <property type="entry name" value="CNP_phosphodiesterase-III"/>
</dbReference>
<evidence type="ECO:0000313" key="6">
    <source>
        <dbReference type="EMBL" id="NEM91567.1"/>
    </source>
</evidence>
<keyword evidence="7" id="KW-1185">Reference proteome</keyword>
<accession>A0A7C9PNI4</accession>
<keyword evidence="1" id="KW-0479">Metal-binding</keyword>
<reference evidence="6 7" key="1">
    <citation type="journal article" date="2014" name="Int. J. Syst. Evol. Microbiol.">
        <title>Description of Galbitalea soli gen. nov., sp. nov., and Frondihabitans sucicola sp. nov.</title>
        <authorList>
            <person name="Kim S.J."/>
            <person name="Lim J.M."/>
            <person name="Ahn J.H."/>
            <person name="Weon H.Y."/>
            <person name="Hamada M."/>
            <person name="Suzuki K."/>
            <person name="Ahn T.Y."/>
            <person name="Kwon S.W."/>
        </authorList>
    </citation>
    <scope>NUCLEOTIDE SEQUENCE [LARGE SCALE GENOMIC DNA]</scope>
    <source>
        <strain evidence="6 7">NBRC 108727</strain>
    </source>
</reference>
<gene>
    <name evidence="6" type="ORF">G3T37_09375</name>
</gene>
<feature type="domain" description="Calcineurin-like phosphoesterase" evidence="5">
    <location>
        <begin position="13"/>
        <end position="209"/>
    </location>
</feature>
<evidence type="ECO:0000256" key="4">
    <source>
        <dbReference type="ARBA" id="ARBA00025742"/>
    </source>
</evidence>
<keyword evidence="2" id="KW-0378">Hydrolase</keyword>
<dbReference type="AlphaFoldDB" id="A0A7C9PNI4"/>
<evidence type="ECO:0000313" key="7">
    <source>
        <dbReference type="Proteomes" id="UP000479756"/>
    </source>
</evidence>
<dbReference type="SUPFAM" id="SSF56300">
    <property type="entry name" value="Metallo-dependent phosphatases"/>
    <property type="match status" value="1"/>
</dbReference>
<proteinExistence type="inferred from homology"/>
<dbReference type="InterPro" id="IPR004843">
    <property type="entry name" value="Calcineurin-like_PHP"/>
</dbReference>
<keyword evidence="3" id="KW-0408">Iron</keyword>
<name>A0A7C9PNI4_9MICO</name>
<sequence length="307" mass="32910">MIPLGQHPAPLHTVIHLSDPHFLAGGELLYGQVETEKNLRTALAQLESSGLQPEALVFTGDLADLGQPDAYARLRAIVEPVAARLGAEIVWVMGNHDERPHYSAGLFDVSPSEHPQDRVVTLGGLRIVSLDTTVPGYHHGALDPEQLDWLRGVLVTPAPHGTLIAVHHPPIATPLLWAMEMLELHGQSALAEVVAGTDVRGILGGHLHYSTHGTFAGIPVSVAAATCYTMDLSDGEKLLSGVDANQAFTVVSVYDDTIVHTVVPLGHGPEVTGFAAEYRQRIEAMTFDERLEMFSRKKSAFNTGGAA</sequence>
<dbReference type="GO" id="GO:0046872">
    <property type="term" value="F:metal ion binding"/>
    <property type="evidence" value="ECO:0007669"/>
    <property type="project" value="UniProtKB-KW"/>
</dbReference>
<dbReference type="Gene3D" id="3.60.21.10">
    <property type="match status" value="1"/>
</dbReference>
<dbReference type="PANTHER" id="PTHR42988">
    <property type="entry name" value="PHOSPHOHYDROLASE"/>
    <property type="match status" value="1"/>
</dbReference>